<dbReference type="SUPFAM" id="SSF48179">
    <property type="entry name" value="6-phosphogluconate dehydrogenase C-terminal domain-like"/>
    <property type="match status" value="1"/>
</dbReference>
<evidence type="ECO:0000313" key="4">
    <source>
        <dbReference type="Proteomes" id="UP001516023"/>
    </source>
</evidence>
<dbReference type="PANTHER" id="PTHR43060">
    <property type="entry name" value="3-HYDROXYISOBUTYRATE DEHYDROGENASE-LIKE 1, MITOCHONDRIAL-RELATED"/>
    <property type="match status" value="1"/>
</dbReference>
<dbReference type="AlphaFoldDB" id="A0ABD3P5R9"/>
<evidence type="ECO:0008006" key="5">
    <source>
        <dbReference type="Google" id="ProtNLM"/>
    </source>
</evidence>
<dbReference type="Proteomes" id="UP001516023">
    <property type="component" value="Unassembled WGS sequence"/>
</dbReference>
<dbReference type="Gene3D" id="1.10.1040.10">
    <property type="entry name" value="N-(1-d-carboxylethyl)-l-norvaline Dehydrogenase, domain 2"/>
    <property type="match status" value="1"/>
</dbReference>
<evidence type="ECO:0000259" key="2">
    <source>
        <dbReference type="Pfam" id="PF14833"/>
    </source>
</evidence>
<dbReference type="PANTHER" id="PTHR43060:SF17">
    <property type="entry name" value="L-THREONATE DEHYDROGENASE"/>
    <property type="match status" value="1"/>
</dbReference>
<dbReference type="InterPro" id="IPR029154">
    <property type="entry name" value="HIBADH-like_NADP-bd"/>
</dbReference>
<sequence length="519" mass="56479">MTPPFNASIIGLGAMGSGMARSLLRCPSIGTVSGFDLNTSAVEAFYRDAEEVGKAHAVRFGNIAEHTRLEHFVDDSTDVVIIALLNESHRTTGVSSEKIRFVDAPISGGAARASSGELTIMASGHNETLDELQPIFQAMGTKIYRISGGVGMGSTVKVIHQILAGVHVVVAAEAIAMASKAGLDVHQFYDIVSGAAGNSWMFGDRGKRMMEQTKEVKSALDIMVKDLDIVCKEAKRLGMPVPLSALALQQFMGGVGMGLGREDDSSVVKIYEVLGGVSVSDSAAAAAAPSSSEEGDDVGDDWILPNGNKETILEVGDEKRHNIVISNDYTRVLKVKFPPKDTTLAHRHAEDSLYFFLVPDGLNVINHVKGSEPKCDCMEFGEVRYGTHKSDKPLVHKITNTSEVDMFCIDAEILKSPPVTNPLPLVAEHHTLIKTRDRCRVYKLSLKPGESATVSYPFFYLSVVLRGSKIKICLGKDPHRISWEKDMMIGDEEWCVPTLDVTIQNVGNEIFEQFIAEWR</sequence>
<proteinExistence type="predicted"/>
<feature type="domain" description="3-hydroxyisobutyrate dehydrogenase-like NAD-binding" evidence="2">
    <location>
        <begin position="151"/>
        <end position="271"/>
    </location>
</feature>
<evidence type="ECO:0000313" key="3">
    <source>
        <dbReference type="EMBL" id="KAL3783372.1"/>
    </source>
</evidence>
<feature type="domain" description="6-phosphogluconate dehydrogenase NADP-binding" evidence="1">
    <location>
        <begin position="8"/>
        <end position="89"/>
    </location>
</feature>
<gene>
    <name evidence="3" type="ORF">HJC23_013417</name>
</gene>
<keyword evidence="4" id="KW-1185">Reference proteome</keyword>
<dbReference type="InterPro" id="IPR006115">
    <property type="entry name" value="6PGDH_NADP-bd"/>
</dbReference>
<name>A0ABD3P5R9_9STRA</name>
<feature type="domain" description="6-phosphogluconate dehydrogenase NADP-binding" evidence="1">
    <location>
        <begin position="90"/>
        <end position="144"/>
    </location>
</feature>
<dbReference type="PROSITE" id="PS00895">
    <property type="entry name" value="3_HYDROXYISOBUT_DH"/>
    <property type="match status" value="1"/>
</dbReference>
<dbReference type="InterPro" id="IPR008927">
    <property type="entry name" value="6-PGluconate_DH-like_C_sf"/>
</dbReference>
<dbReference type="InterPro" id="IPR014710">
    <property type="entry name" value="RmlC-like_jellyroll"/>
</dbReference>
<dbReference type="InterPro" id="IPR036291">
    <property type="entry name" value="NAD(P)-bd_dom_sf"/>
</dbReference>
<accession>A0ABD3P5R9</accession>
<comment type="caution">
    <text evidence="3">The sequence shown here is derived from an EMBL/GenBank/DDBJ whole genome shotgun (WGS) entry which is preliminary data.</text>
</comment>
<dbReference type="Gene3D" id="2.60.120.10">
    <property type="entry name" value="Jelly Rolls"/>
    <property type="match status" value="1"/>
</dbReference>
<reference evidence="3 4" key="1">
    <citation type="journal article" date="2020" name="G3 (Bethesda)">
        <title>Improved Reference Genome for Cyclotella cryptica CCMP332, a Model for Cell Wall Morphogenesis, Salinity Adaptation, and Lipid Production in Diatoms (Bacillariophyta).</title>
        <authorList>
            <person name="Roberts W.R."/>
            <person name="Downey K.M."/>
            <person name="Ruck E.C."/>
            <person name="Traller J.C."/>
            <person name="Alverson A.J."/>
        </authorList>
    </citation>
    <scope>NUCLEOTIDE SEQUENCE [LARGE SCALE GENOMIC DNA]</scope>
    <source>
        <strain evidence="3 4">CCMP332</strain>
    </source>
</reference>
<protein>
    <recommendedName>
        <fullName evidence="5">3-hydroxyisobutyrate dehydrogenase</fullName>
    </recommendedName>
</protein>
<dbReference type="SUPFAM" id="SSF51735">
    <property type="entry name" value="NAD(P)-binding Rossmann-fold domains"/>
    <property type="match status" value="1"/>
</dbReference>
<dbReference type="Pfam" id="PF14833">
    <property type="entry name" value="NAD_binding_11"/>
    <property type="match status" value="1"/>
</dbReference>
<organism evidence="3 4">
    <name type="scientific">Cyclotella cryptica</name>
    <dbReference type="NCBI Taxonomy" id="29204"/>
    <lineage>
        <taxon>Eukaryota</taxon>
        <taxon>Sar</taxon>
        <taxon>Stramenopiles</taxon>
        <taxon>Ochrophyta</taxon>
        <taxon>Bacillariophyta</taxon>
        <taxon>Coscinodiscophyceae</taxon>
        <taxon>Thalassiosirophycidae</taxon>
        <taxon>Stephanodiscales</taxon>
        <taxon>Stephanodiscaceae</taxon>
        <taxon>Cyclotella</taxon>
    </lineage>
</organism>
<dbReference type="EMBL" id="JABMIG020000262">
    <property type="protein sequence ID" value="KAL3783372.1"/>
    <property type="molecule type" value="Genomic_DNA"/>
</dbReference>
<dbReference type="InterPro" id="IPR013328">
    <property type="entry name" value="6PGD_dom2"/>
</dbReference>
<dbReference type="InterPro" id="IPR002204">
    <property type="entry name" value="3-OH-isobutyrate_DH-rel_CS"/>
</dbReference>
<evidence type="ECO:0000259" key="1">
    <source>
        <dbReference type="Pfam" id="PF03446"/>
    </source>
</evidence>
<dbReference type="Gene3D" id="3.40.50.720">
    <property type="entry name" value="NAD(P)-binding Rossmann-like Domain"/>
    <property type="match status" value="2"/>
</dbReference>
<dbReference type="Pfam" id="PF03446">
    <property type="entry name" value="NAD_binding_2"/>
    <property type="match status" value="2"/>
</dbReference>